<keyword evidence="4" id="KW-1185">Reference proteome</keyword>
<dbReference type="SUPFAM" id="SSF88697">
    <property type="entry name" value="PUA domain-like"/>
    <property type="match status" value="1"/>
</dbReference>
<evidence type="ECO:0000259" key="2">
    <source>
        <dbReference type="Pfam" id="PF13391"/>
    </source>
</evidence>
<dbReference type="Pfam" id="PF01878">
    <property type="entry name" value="EVE"/>
    <property type="match status" value="1"/>
</dbReference>
<dbReference type="InterPro" id="IPR015947">
    <property type="entry name" value="PUA-like_sf"/>
</dbReference>
<proteinExistence type="predicted"/>
<organism evidence="3 4">
    <name type="scientific">Cytobacillus oceanisediminis</name>
    <dbReference type="NCBI Taxonomy" id="665099"/>
    <lineage>
        <taxon>Bacteria</taxon>
        <taxon>Bacillati</taxon>
        <taxon>Bacillota</taxon>
        <taxon>Bacilli</taxon>
        <taxon>Bacillales</taxon>
        <taxon>Bacillaceae</taxon>
        <taxon>Cytobacillus</taxon>
    </lineage>
</organism>
<evidence type="ECO:0000313" key="4">
    <source>
        <dbReference type="Proteomes" id="UP000318667"/>
    </source>
</evidence>
<name>A0A562JWC6_9BACI</name>
<feature type="domain" description="HNH nuclease" evidence="2">
    <location>
        <begin position="331"/>
        <end position="383"/>
    </location>
</feature>
<sequence>MDLLMYNNSFANKEYMKKRVKETEYYILTTKLREGRYKLTILRNHSIINESYHNGLTAAKYSAFEWLISIDPSIFELNKVSMVHYKEDRPNGEPWVKDTNIELRKNFEAYFKNKITSQNARLPMSRESTQESKTWIFQGNPKIFDIDNYVNNHKIIWWSLRQEHYIDRIQKDDEVYLWRSDGAQKGTGGILAKCRVKSLPIKKIDDESFKAYWHTNDWENSYLVVELEVLDVRPEDGFISRITLLKHPVLNELLILRLRQQTNYLLPVEQAMALQKLWDSSKGSLQDVATLNAIGKLSNNDITDTEKEQIIKSRIGQSAFKNELLANEGKCTLCGVSDERFLIASHIKPWSQSNNQERLDVNNGLLLCPNHDALFDKGYISFDGDGIILVSESLDVATKVFLNINGTMNIDINERQQHYMEWHRVNIYKPR</sequence>
<feature type="domain" description="EVE" evidence="1">
    <location>
        <begin position="134"/>
        <end position="260"/>
    </location>
</feature>
<protein>
    <submittedName>
        <fullName evidence="3">EVE domain-containing protein</fullName>
    </submittedName>
</protein>
<dbReference type="Proteomes" id="UP000318667">
    <property type="component" value="Unassembled WGS sequence"/>
</dbReference>
<dbReference type="AlphaFoldDB" id="A0A562JWC6"/>
<comment type="caution">
    <text evidence="3">The sequence shown here is derived from an EMBL/GenBank/DDBJ whole genome shotgun (WGS) entry which is preliminary data.</text>
</comment>
<reference evidence="3 4" key="1">
    <citation type="journal article" date="2015" name="Stand. Genomic Sci.">
        <title>Genomic Encyclopedia of Bacterial and Archaeal Type Strains, Phase III: the genomes of soil and plant-associated and newly described type strains.</title>
        <authorList>
            <person name="Whitman W.B."/>
            <person name="Woyke T."/>
            <person name="Klenk H.P."/>
            <person name="Zhou Y."/>
            <person name="Lilburn T.G."/>
            <person name="Beck B.J."/>
            <person name="De Vos P."/>
            <person name="Vandamme P."/>
            <person name="Eisen J.A."/>
            <person name="Garrity G."/>
            <person name="Hugenholtz P."/>
            <person name="Kyrpides N.C."/>
        </authorList>
    </citation>
    <scope>NUCLEOTIDE SEQUENCE [LARGE SCALE GENOMIC DNA]</scope>
    <source>
        <strain evidence="3 4">CGMCC 1.10115</strain>
    </source>
</reference>
<dbReference type="EMBL" id="VLKI01000005">
    <property type="protein sequence ID" value="TWH87500.1"/>
    <property type="molecule type" value="Genomic_DNA"/>
</dbReference>
<accession>A0A562JWC6</accession>
<evidence type="ECO:0000313" key="3">
    <source>
        <dbReference type="EMBL" id="TWH87500.1"/>
    </source>
</evidence>
<evidence type="ECO:0000259" key="1">
    <source>
        <dbReference type="Pfam" id="PF01878"/>
    </source>
</evidence>
<dbReference type="InterPro" id="IPR002740">
    <property type="entry name" value="EVE_domain"/>
</dbReference>
<dbReference type="Pfam" id="PF13391">
    <property type="entry name" value="HNH_2"/>
    <property type="match status" value="1"/>
</dbReference>
<gene>
    <name evidence="3" type="ORF">IQ19_02455</name>
</gene>
<dbReference type="GeneID" id="89333207"/>
<dbReference type="OrthoDB" id="5678128at2"/>
<dbReference type="InterPro" id="IPR003615">
    <property type="entry name" value="HNH_nuc"/>
</dbReference>
<dbReference type="RefSeq" id="WP_144542619.1">
    <property type="nucleotide sequence ID" value="NZ_CBCSDC010000062.1"/>
</dbReference>